<feature type="compositionally biased region" description="Basic and acidic residues" evidence="10">
    <location>
        <begin position="592"/>
        <end position="615"/>
    </location>
</feature>
<evidence type="ECO:0000256" key="4">
    <source>
        <dbReference type="ARBA" id="ARBA00022692"/>
    </source>
</evidence>
<evidence type="ECO:0000256" key="6">
    <source>
        <dbReference type="ARBA" id="ARBA00022840"/>
    </source>
</evidence>
<dbReference type="PROSITE" id="PS00211">
    <property type="entry name" value="ABC_TRANSPORTER_1"/>
    <property type="match status" value="1"/>
</dbReference>
<dbReference type="InterPro" id="IPR003439">
    <property type="entry name" value="ABC_transporter-like_ATP-bd"/>
</dbReference>
<dbReference type="STRING" id="1393034.HMPREF3192_00102"/>
<dbReference type="Pfam" id="PF00005">
    <property type="entry name" value="ABC_tran"/>
    <property type="match status" value="1"/>
</dbReference>
<dbReference type="GO" id="GO:0016887">
    <property type="term" value="F:ATP hydrolysis activity"/>
    <property type="evidence" value="ECO:0007669"/>
    <property type="project" value="InterPro"/>
</dbReference>
<sequence>MHTDTHTQAQTILPVCRIVSLVLKSLKQYRLYAAVTPFLVLIEIVVEVCIPFVTAGIINAIAQGSQLGDLMQSAALLITLSIMSLIAGTLAGYTGSIAAAGLAKNLRYDLFAAIQEFSFSNIDRFSTSSLVTRLTSDVVNVQMAFMMIIRMAVRSPLMAVFAIIMAFLAGGRLGLLYIVLAFVLIFVLVGFIHHVMPVFHRMFKQYDKLNALIEENVSGIRVVKAYVRERFEEHRFVEKTKQLFDELLHIERCFAWTSPLFGFSINIIYLFIVYYGSQLVVQSQGQALGIGSMSALITYGFSMLMALMMFSMVIVMISMSKESAQRICEVLLEKSDLVAPGDPVFELADASIDFCNVSFEYEKHAQRMALQDINLHIASGETIGIVGGTGSSKSTLVQLINRLYDVSKGELYVGGVNVRNYDLASLRDQVAVVLQRNVLFSGTIAQNLRWGNPQATDEELVEVCKLAQADDFIQKLEQSYDSYVEQGGANFSGGQRQRLCIARALLKKPKILIFDDSTSAVDTKTDKLIRRGLASAFPHTTKLIIASRTSCIEDATRIIVMRDGRIDAIGTHEQLLRGNDIYREMYTSQNKLSHDQKMHALEAPEHEHEEDRAAEKPTQQAANTSAQED</sequence>
<dbReference type="CDD" id="cd18548">
    <property type="entry name" value="ABC_6TM_Tm287_like"/>
    <property type="match status" value="1"/>
</dbReference>
<comment type="caution">
    <text evidence="14">The sequence shown here is derived from an EMBL/GenBank/DDBJ whole genome shotgun (WGS) entry which is preliminary data.</text>
</comment>
<dbReference type="InterPro" id="IPR003593">
    <property type="entry name" value="AAA+_ATPase"/>
</dbReference>
<dbReference type="Pfam" id="PF00664">
    <property type="entry name" value="ABC_membrane"/>
    <property type="match status" value="1"/>
</dbReference>
<feature type="domain" description="ABC transporter" evidence="12">
    <location>
        <begin position="352"/>
        <end position="588"/>
    </location>
</feature>
<keyword evidence="8 11" id="KW-0472">Membrane</keyword>
<feature type="region of interest" description="Disordered" evidence="10">
    <location>
        <begin position="592"/>
        <end position="629"/>
    </location>
</feature>
<dbReference type="PANTHER" id="PTHR43394">
    <property type="entry name" value="ATP-DEPENDENT PERMEASE MDL1, MITOCHONDRIAL"/>
    <property type="match status" value="1"/>
</dbReference>
<evidence type="ECO:0000259" key="12">
    <source>
        <dbReference type="PROSITE" id="PS50893"/>
    </source>
</evidence>
<feature type="transmembrane region" description="Helical" evidence="11">
    <location>
        <begin position="175"/>
        <end position="199"/>
    </location>
</feature>
<dbReference type="PROSITE" id="PS50929">
    <property type="entry name" value="ABC_TM1F"/>
    <property type="match status" value="1"/>
</dbReference>
<feature type="transmembrane region" description="Helical" evidence="11">
    <location>
        <begin position="253"/>
        <end position="276"/>
    </location>
</feature>
<dbReference type="SMART" id="SM00382">
    <property type="entry name" value="AAA"/>
    <property type="match status" value="1"/>
</dbReference>
<protein>
    <submittedName>
        <fullName evidence="14">ABC transporter, ATP-binding protein</fullName>
    </submittedName>
</protein>
<dbReference type="InterPro" id="IPR036640">
    <property type="entry name" value="ABC1_TM_sf"/>
</dbReference>
<feature type="transmembrane region" description="Helical" evidence="11">
    <location>
        <begin position="151"/>
        <end position="169"/>
    </location>
</feature>
<evidence type="ECO:0000256" key="7">
    <source>
        <dbReference type="ARBA" id="ARBA00022989"/>
    </source>
</evidence>
<dbReference type="AlphaFoldDB" id="A0A133XXN1"/>
<dbReference type="PATRIC" id="fig|1393034.3.peg.97"/>
<dbReference type="Gene3D" id="3.40.50.300">
    <property type="entry name" value="P-loop containing nucleotide triphosphate hydrolases"/>
    <property type="match status" value="1"/>
</dbReference>
<dbReference type="PROSITE" id="PS50893">
    <property type="entry name" value="ABC_TRANSPORTER_2"/>
    <property type="match status" value="1"/>
</dbReference>
<comment type="similarity">
    <text evidence="9">Belongs to the ABC transporter superfamily. Siderophore-Fe(3+) uptake transporter (SIUT) (TC 3.A.1.21) family.</text>
</comment>
<evidence type="ECO:0000256" key="3">
    <source>
        <dbReference type="ARBA" id="ARBA00022475"/>
    </source>
</evidence>
<feature type="transmembrane region" description="Helical" evidence="11">
    <location>
        <begin position="31"/>
        <end position="62"/>
    </location>
</feature>
<feature type="transmembrane region" description="Helical" evidence="11">
    <location>
        <begin position="74"/>
        <end position="102"/>
    </location>
</feature>
<accession>A0A133XXN1</accession>
<comment type="subcellular location">
    <subcellularLocation>
        <location evidence="1">Cell inner membrane</location>
        <topology evidence="1">Multi-pass membrane protein</topology>
    </subcellularLocation>
</comment>
<keyword evidence="3" id="KW-1003">Cell membrane</keyword>
<dbReference type="InterPro" id="IPR011527">
    <property type="entry name" value="ABC1_TM_dom"/>
</dbReference>
<keyword evidence="2" id="KW-0813">Transport</keyword>
<dbReference type="InterPro" id="IPR027417">
    <property type="entry name" value="P-loop_NTPase"/>
</dbReference>
<evidence type="ECO:0000256" key="10">
    <source>
        <dbReference type="SAM" id="MobiDB-lite"/>
    </source>
</evidence>
<name>A0A133XXN1_9ACTN</name>
<gene>
    <name evidence="14" type="ORF">HMPREF3192_00102</name>
</gene>
<dbReference type="Proteomes" id="UP000070675">
    <property type="component" value="Unassembled WGS sequence"/>
</dbReference>
<dbReference type="GO" id="GO:0005524">
    <property type="term" value="F:ATP binding"/>
    <property type="evidence" value="ECO:0007669"/>
    <property type="project" value="UniProtKB-KW"/>
</dbReference>
<dbReference type="SUPFAM" id="SSF90123">
    <property type="entry name" value="ABC transporter transmembrane region"/>
    <property type="match status" value="1"/>
</dbReference>
<dbReference type="Gene3D" id="1.20.1560.10">
    <property type="entry name" value="ABC transporter type 1, transmembrane domain"/>
    <property type="match status" value="1"/>
</dbReference>
<feature type="domain" description="ABC transmembrane type-1" evidence="13">
    <location>
        <begin position="38"/>
        <end position="319"/>
    </location>
</feature>
<evidence type="ECO:0000256" key="11">
    <source>
        <dbReference type="SAM" id="Phobius"/>
    </source>
</evidence>
<keyword evidence="4 11" id="KW-0812">Transmembrane</keyword>
<evidence type="ECO:0000256" key="5">
    <source>
        <dbReference type="ARBA" id="ARBA00022741"/>
    </source>
</evidence>
<keyword evidence="15" id="KW-1185">Reference proteome</keyword>
<evidence type="ECO:0000313" key="14">
    <source>
        <dbReference type="EMBL" id="KXB35696.1"/>
    </source>
</evidence>
<dbReference type="FunFam" id="3.40.50.300:FF:000221">
    <property type="entry name" value="Multidrug ABC transporter ATP-binding protein"/>
    <property type="match status" value="1"/>
</dbReference>
<feature type="compositionally biased region" description="Polar residues" evidence="10">
    <location>
        <begin position="617"/>
        <end position="629"/>
    </location>
</feature>
<evidence type="ECO:0000256" key="9">
    <source>
        <dbReference type="ARBA" id="ARBA00023455"/>
    </source>
</evidence>
<proteinExistence type="inferred from homology"/>
<dbReference type="RefSeq" id="WP_197414513.1">
    <property type="nucleotide sequence ID" value="NZ_KQ959483.1"/>
</dbReference>
<organism evidence="14 15">
    <name type="scientific">Atopobium deltae</name>
    <dbReference type="NCBI Taxonomy" id="1393034"/>
    <lineage>
        <taxon>Bacteria</taxon>
        <taxon>Bacillati</taxon>
        <taxon>Actinomycetota</taxon>
        <taxon>Coriobacteriia</taxon>
        <taxon>Coriobacteriales</taxon>
        <taxon>Atopobiaceae</taxon>
        <taxon>Atopobium</taxon>
    </lineage>
</organism>
<dbReference type="EMBL" id="LSCR01000001">
    <property type="protein sequence ID" value="KXB35696.1"/>
    <property type="molecule type" value="Genomic_DNA"/>
</dbReference>
<evidence type="ECO:0000256" key="8">
    <source>
        <dbReference type="ARBA" id="ARBA00023136"/>
    </source>
</evidence>
<dbReference type="InterPro" id="IPR017871">
    <property type="entry name" value="ABC_transporter-like_CS"/>
</dbReference>
<dbReference type="InterPro" id="IPR039421">
    <property type="entry name" value="Type_1_exporter"/>
</dbReference>
<evidence type="ECO:0000256" key="2">
    <source>
        <dbReference type="ARBA" id="ARBA00022448"/>
    </source>
</evidence>
<evidence type="ECO:0000256" key="1">
    <source>
        <dbReference type="ARBA" id="ARBA00004429"/>
    </source>
</evidence>
<keyword evidence="5" id="KW-0547">Nucleotide-binding</keyword>
<keyword evidence="7 11" id="KW-1133">Transmembrane helix</keyword>
<feature type="transmembrane region" description="Helical" evidence="11">
    <location>
        <begin position="296"/>
        <end position="317"/>
    </location>
</feature>
<dbReference type="PANTHER" id="PTHR43394:SF1">
    <property type="entry name" value="ATP-BINDING CASSETTE SUB-FAMILY B MEMBER 10, MITOCHONDRIAL"/>
    <property type="match status" value="1"/>
</dbReference>
<reference evidence="15" key="1">
    <citation type="submission" date="2016-01" db="EMBL/GenBank/DDBJ databases">
        <authorList>
            <person name="Mitreva M."/>
            <person name="Pepin K.H."/>
            <person name="Mihindukulasuriya K.A."/>
            <person name="Fulton R."/>
            <person name="Fronick C."/>
            <person name="O'Laughlin M."/>
            <person name="Miner T."/>
            <person name="Herter B."/>
            <person name="Rosa B.A."/>
            <person name="Cordes M."/>
            <person name="Tomlinson C."/>
            <person name="Wollam A."/>
            <person name="Palsikar V.B."/>
            <person name="Mardis E.R."/>
            <person name="Wilson R.K."/>
        </authorList>
    </citation>
    <scope>NUCLEOTIDE SEQUENCE [LARGE SCALE GENOMIC DNA]</scope>
    <source>
        <strain evidence="15">DNF00019</strain>
    </source>
</reference>
<dbReference type="SUPFAM" id="SSF52540">
    <property type="entry name" value="P-loop containing nucleoside triphosphate hydrolases"/>
    <property type="match status" value="1"/>
</dbReference>
<keyword evidence="6 14" id="KW-0067">ATP-binding</keyword>
<evidence type="ECO:0000313" key="15">
    <source>
        <dbReference type="Proteomes" id="UP000070675"/>
    </source>
</evidence>
<dbReference type="GO" id="GO:0005886">
    <property type="term" value="C:plasma membrane"/>
    <property type="evidence" value="ECO:0007669"/>
    <property type="project" value="UniProtKB-SubCell"/>
</dbReference>
<evidence type="ECO:0000259" key="13">
    <source>
        <dbReference type="PROSITE" id="PS50929"/>
    </source>
</evidence>
<dbReference type="GO" id="GO:0015421">
    <property type="term" value="F:ABC-type oligopeptide transporter activity"/>
    <property type="evidence" value="ECO:0007669"/>
    <property type="project" value="TreeGrafter"/>
</dbReference>